<dbReference type="InterPro" id="IPR011009">
    <property type="entry name" value="Kinase-like_dom_sf"/>
</dbReference>
<dbReference type="InterPro" id="IPR002575">
    <property type="entry name" value="Aminoglycoside_PTrfase"/>
</dbReference>
<dbReference type="PANTHER" id="PTHR21310">
    <property type="entry name" value="AMINOGLYCOSIDE PHOSPHOTRANSFERASE-RELATED-RELATED"/>
    <property type="match status" value="1"/>
</dbReference>
<dbReference type="EMBL" id="MU858355">
    <property type="protein sequence ID" value="KAK4206762.1"/>
    <property type="molecule type" value="Genomic_DNA"/>
</dbReference>
<reference evidence="2" key="2">
    <citation type="submission" date="2023-05" db="EMBL/GenBank/DDBJ databases">
        <authorList>
            <consortium name="Lawrence Berkeley National Laboratory"/>
            <person name="Steindorff A."/>
            <person name="Hensen N."/>
            <person name="Bonometti L."/>
            <person name="Westerberg I."/>
            <person name="Brannstrom I.O."/>
            <person name="Guillou S."/>
            <person name="Cros-Aarteil S."/>
            <person name="Calhoun S."/>
            <person name="Haridas S."/>
            <person name="Kuo A."/>
            <person name="Mondo S."/>
            <person name="Pangilinan J."/>
            <person name="Riley R."/>
            <person name="Labutti K."/>
            <person name="Andreopoulos B."/>
            <person name="Lipzen A."/>
            <person name="Chen C."/>
            <person name="Yanf M."/>
            <person name="Daum C."/>
            <person name="Ng V."/>
            <person name="Clum A."/>
            <person name="Ohm R."/>
            <person name="Martin F."/>
            <person name="Silar P."/>
            <person name="Natvig D."/>
            <person name="Lalanne C."/>
            <person name="Gautier V."/>
            <person name="Ament-Velasquez S.L."/>
            <person name="Kruys A."/>
            <person name="Hutchinson M.I."/>
            <person name="Powell A.J."/>
            <person name="Barry K."/>
            <person name="Miller A.N."/>
            <person name="Grigoriev I.V."/>
            <person name="Debuchy R."/>
            <person name="Gladieux P."/>
            <person name="Thoren M.H."/>
            <person name="Johannesson H."/>
        </authorList>
    </citation>
    <scope>NUCLEOTIDE SEQUENCE</scope>
    <source>
        <strain evidence="2">PSN293</strain>
    </source>
</reference>
<accession>A0AAN6XYB5</accession>
<feature type="domain" description="Aminoglycoside phosphotransferase" evidence="1">
    <location>
        <begin position="57"/>
        <end position="257"/>
    </location>
</feature>
<organism evidence="2 3">
    <name type="scientific">Rhypophila decipiens</name>
    <dbReference type="NCBI Taxonomy" id="261697"/>
    <lineage>
        <taxon>Eukaryota</taxon>
        <taxon>Fungi</taxon>
        <taxon>Dikarya</taxon>
        <taxon>Ascomycota</taxon>
        <taxon>Pezizomycotina</taxon>
        <taxon>Sordariomycetes</taxon>
        <taxon>Sordariomycetidae</taxon>
        <taxon>Sordariales</taxon>
        <taxon>Naviculisporaceae</taxon>
        <taxon>Rhypophila</taxon>
    </lineage>
</organism>
<proteinExistence type="predicted"/>
<dbReference type="AlphaFoldDB" id="A0AAN6XYB5"/>
<sequence length="285" mass="33170">MLEFRYRAPEKELPAPLPTIAQIEASTAIPRQYKETLIRFVEPHFVVKVGRSVRFSEGDNMLFARKHSDLAVPTLYAAFRDTDTGKNYLVMEYIRGPTISMVWDKLDKKAKDSVASQLKKGLDQLRKVPSPGHLGGIKGEHPWNRLSHGFPVTGLDGKKMTTGHDWVEAMCRTAQKSHPMYEGRYKWTTNVYHDLLDSTSGGEQAVFTHADLFQENIMIREGDNKVVLIDWEKSGFYPPYYEYLQTISNDKWCNDWTDYICRFLDPHYRESFLMYHFWAWYCCGM</sequence>
<dbReference type="Gene3D" id="3.90.1200.10">
    <property type="match status" value="1"/>
</dbReference>
<evidence type="ECO:0000313" key="3">
    <source>
        <dbReference type="Proteomes" id="UP001301769"/>
    </source>
</evidence>
<dbReference type="SUPFAM" id="SSF56112">
    <property type="entry name" value="Protein kinase-like (PK-like)"/>
    <property type="match status" value="1"/>
</dbReference>
<dbReference type="CDD" id="cd05120">
    <property type="entry name" value="APH_ChoK_like"/>
    <property type="match status" value="1"/>
</dbReference>
<dbReference type="Pfam" id="PF01636">
    <property type="entry name" value="APH"/>
    <property type="match status" value="1"/>
</dbReference>
<dbReference type="InterPro" id="IPR051678">
    <property type="entry name" value="AGP_Transferase"/>
</dbReference>
<evidence type="ECO:0000313" key="2">
    <source>
        <dbReference type="EMBL" id="KAK4206762.1"/>
    </source>
</evidence>
<name>A0AAN6XYB5_9PEZI</name>
<comment type="caution">
    <text evidence="2">The sequence shown here is derived from an EMBL/GenBank/DDBJ whole genome shotgun (WGS) entry which is preliminary data.</text>
</comment>
<evidence type="ECO:0000259" key="1">
    <source>
        <dbReference type="Pfam" id="PF01636"/>
    </source>
</evidence>
<dbReference type="PANTHER" id="PTHR21310:SF48">
    <property type="entry name" value="AMINOGLYCOSIDE PHOSPHOTRANSFERASE DOMAIN-CONTAINING PROTEIN"/>
    <property type="match status" value="1"/>
</dbReference>
<protein>
    <submittedName>
        <fullName evidence="2">Phosphotransferase enzyme family protein</fullName>
    </submittedName>
</protein>
<dbReference type="Proteomes" id="UP001301769">
    <property type="component" value="Unassembled WGS sequence"/>
</dbReference>
<reference evidence="2" key="1">
    <citation type="journal article" date="2023" name="Mol. Phylogenet. Evol.">
        <title>Genome-scale phylogeny and comparative genomics of the fungal order Sordariales.</title>
        <authorList>
            <person name="Hensen N."/>
            <person name="Bonometti L."/>
            <person name="Westerberg I."/>
            <person name="Brannstrom I.O."/>
            <person name="Guillou S."/>
            <person name="Cros-Aarteil S."/>
            <person name="Calhoun S."/>
            <person name="Haridas S."/>
            <person name="Kuo A."/>
            <person name="Mondo S."/>
            <person name="Pangilinan J."/>
            <person name="Riley R."/>
            <person name="LaButti K."/>
            <person name="Andreopoulos B."/>
            <person name="Lipzen A."/>
            <person name="Chen C."/>
            <person name="Yan M."/>
            <person name="Daum C."/>
            <person name="Ng V."/>
            <person name="Clum A."/>
            <person name="Steindorff A."/>
            <person name="Ohm R.A."/>
            <person name="Martin F."/>
            <person name="Silar P."/>
            <person name="Natvig D.O."/>
            <person name="Lalanne C."/>
            <person name="Gautier V."/>
            <person name="Ament-Velasquez S.L."/>
            <person name="Kruys A."/>
            <person name="Hutchinson M.I."/>
            <person name="Powell A.J."/>
            <person name="Barry K."/>
            <person name="Miller A.N."/>
            <person name="Grigoriev I.V."/>
            <person name="Debuchy R."/>
            <person name="Gladieux P."/>
            <person name="Hiltunen Thoren M."/>
            <person name="Johannesson H."/>
        </authorList>
    </citation>
    <scope>NUCLEOTIDE SEQUENCE</scope>
    <source>
        <strain evidence="2">PSN293</strain>
    </source>
</reference>
<gene>
    <name evidence="2" type="ORF">QBC37DRAFT_457674</name>
</gene>
<keyword evidence="3" id="KW-1185">Reference proteome</keyword>